<gene>
    <name evidence="2" type="ORF">FOMPIDRAFT_1046479</name>
</gene>
<accession>S8FRY8</accession>
<dbReference type="eggNOG" id="ENOG502SYXY">
    <property type="taxonomic scope" value="Eukaryota"/>
</dbReference>
<dbReference type="InParanoid" id="S8FRY8"/>
<evidence type="ECO:0000256" key="1">
    <source>
        <dbReference type="SAM" id="MobiDB-lite"/>
    </source>
</evidence>
<dbReference type="EMBL" id="KE504128">
    <property type="protein sequence ID" value="EPT04006.1"/>
    <property type="molecule type" value="Genomic_DNA"/>
</dbReference>
<keyword evidence="3" id="KW-1185">Reference proteome</keyword>
<organism evidence="2 3">
    <name type="scientific">Fomitopsis schrenkii</name>
    <name type="common">Brown rot fungus</name>
    <dbReference type="NCBI Taxonomy" id="2126942"/>
    <lineage>
        <taxon>Eukaryota</taxon>
        <taxon>Fungi</taxon>
        <taxon>Dikarya</taxon>
        <taxon>Basidiomycota</taxon>
        <taxon>Agaricomycotina</taxon>
        <taxon>Agaricomycetes</taxon>
        <taxon>Polyporales</taxon>
        <taxon>Fomitopsis</taxon>
    </lineage>
</organism>
<dbReference type="OrthoDB" id="3205299at2759"/>
<proteinExistence type="predicted"/>
<feature type="region of interest" description="Disordered" evidence="1">
    <location>
        <begin position="1"/>
        <end position="55"/>
    </location>
</feature>
<evidence type="ECO:0000313" key="2">
    <source>
        <dbReference type="EMBL" id="EPT04006.1"/>
    </source>
</evidence>
<sequence length="243" mass="27575">MPITRSKSTPHVSGGALNGIHPHEPHPPRPQLPRSRSVLGSHHREVTSPTIAYSPSVEREDPFNLSNFFPSLNFGERDDEWKWLQEETSHAERSPARSGYSTPYAEEDAWLPRTPPEEMRGELVDEALTEAAIQHEDKLGILTFGDFLASRRARNKYSEDQLMSPYSEYDLTDDEALYHALSALRASRELSTEREATRHMRARFDELFVTEAAESVLEGLNDGGYSLWHGGIRGAMDFFDTKF</sequence>
<dbReference type="Proteomes" id="UP000015241">
    <property type="component" value="Unassembled WGS sequence"/>
</dbReference>
<dbReference type="AlphaFoldDB" id="S8FRY8"/>
<reference evidence="2 3" key="1">
    <citation type="journal article" date="2012" name="Science">
        <title>The Paleozoic origin of enzymatic lignin decomposition reconstructed from 31 fungal genomes.</title>
        <authorList>
            <person name="Floudas D."/>
            <person name="Binder M."/>
            <person name="Riley R."/>
            <person name="Barry K."/>
            <person name="Blanchette R.A."/>
            <person name="Henrissat B."/>
            <person name="Martinez A.T."/>
            <person name="Otillar R."/>
            <person name="Spatafora J.W."/>
            <person name="Yadav J.S."/>
            <person name="Aerts A."/>
            <person name="Benoit I."/>
            <person name="Boyd A."/>
            <person name="Carlson A."/>
            <person name="Copeland A."/>
            <person name="Coutinho P.M."/>
            <person name="de Vries R.P."/>
            <person name="Ferreira P."/>
            <person name="Findley K."/>
            <person name="Foster B."/>
            <person name="Gaskell J."/>
            <person name="Glotzer D."/>
            <person name="Gorecki P."/>
            <person name="Heitman J."/>
            <person name="Hesse C."/>
            <person name="Hori C."/>
            <person name="Igarashi K."/>
            <person name="Jurgens J.A."/>
            <person name="Kallen N."/>
            <person name="Kersten P."/>
            <person name="Kohler A."/>
            <person name="Kuees U."/>
            <person name="Kumar T.K.A."/>
            <person name="Kuo A."/>
            <person name="LaButti K."/>
            <person name="Larrondo L.F."/>
            <person name="Lindquist E."/>
            <person name="Ling A."/>
            <person name="Lombard V."/>
            <person name="Lucas S."/>
            <person name="Lundell T."/>
            <person name="Martin R."/>
            <person name="McLaughlin D.J."/>
            <person name="Morgenstern I."/>
            <person name="Morin E."/>
            <person name="Murat C."/>
            <person name="Nagy L.G."/>
            <person name="Nolan M."/>
            <person name="Ohm R.A."/>
            <person name="Patyshakuliyeva A."/>
            <person name="Rokas A."/>
            <person name="Ruiz-Duenas F.J."/>
            <person name="Sabat G."/>
            <person name="Salamov A."/>
            <person name="Samejima M."/>
            <person name="Schmutz J."/>
            <person name="Slot J.C."/>
            <person name="St John F."/>
            <person name="Stenlid J."/>
            <person name="Sun H."/>
            <person name="Sun S."/>
            <person name="Syed K."/>
            <person name="Tsang A."/>
            <person name="Wiebenga A."/>
            <person name="Young D."/>
            <person name="Pisabarro A."/>
            <person name="Eastwood D.C."/>
            <person name="Martin F."/>
            <person name="Cullen D."/>
            <person name="Grigoriev I.V."/>
            <person name="Hibbett D.S."/>
        </authorList>
    </citation>
    <scope>NUCLEOTIDE SEQUENCE</scope>
    <source>
        <strain evidence="3">FP-58527</strain>
    </source>
</reference>
<dbReference type="HOGENOM" id="CLU_099919_0_0_1"/>
<name>S8FRY8_FOMSC</name>
<protein>
    <submittedName>
        <fullName evidence="2">Uncharacterized protein</fullName>
    </submittedName>
</protein>
<feature type="compositionally biased region" description="Polar residues" evidence="1">
    <location>
        <begin position="1"/>
        <end position="11"/>
    </location>
</feature>
<evidence type="ECO:0000313" key="3">
    <source>
        <dbReference type="Proteomes" id="UP000015241"/>
    </source>
</evidence>